<accession>A0A1W5ZXB9</accession>
<dbReference type="Proteomes" id="UP000192527">
    <property type="component" value="Chromosome"/>
</dbReference>
<evidence type="ECO:0000313" key="6">
    <source>
        <dbReference type="EMBL" id="ARI77929.1"/>
    </source>
</evidence>
<keyword evidence="4" id="KW-0804">Transcription</keyword>
<reference evidence="6 7" key="1">
    <citation type="submission" date="2017-04" db="EMBL/GenBank/DDBJ databases">
        <title>The whole genome sequencing and assembly of Halobacillus mangrovi strain.</title>
        <authorList>
            <person name="Lee S.-J."/>
            <person name="Park M.-K."/>
            <person name="Kim J.-Y."/>
            <person name="Lee Y.-J."/>
            <person name="Yi H."/>
            <person name="Bahn Y.-S."/>
            <person name="Kim J.F."/>
            <person name="Lee D.-W."/>
        </authorList>
    </citation>
    <scope>NUCLEOTIDE SEQUENCE [LARGE SCALE GENOMIC DNA]</scope>
    <source>
        <strain evidence="6 7">KTB 131</strain>
    </source>
</reference>
<keyword evidence="3" id="KW-0238">DNA-binding</keyword>
<dbReference type="SUPFAM" id="SSF53850">
    <property type="entry name" value="Periplasmic binding protein-like II"/>
    <property type="match status" value="1"/>
</dbReference>
<dbReference type="RefSeq" id="WP_085030390.1">
    <property type="nucleotide sequence ID" value="NZ_CP020772.1"/>
</dbReference>
<dbReference type="PRINTS" id="PR00039">
    <property type="entry name" value="HTHLYSR"/>
</dbReference>
<organism evidence="6 7">
    <name type="scientific">Halobacillus mangrovi</name>
    <dbReference type="NCBI Taxonomy" id="402384"/>
    <lineage>
        <taxon>Bacteria</taxon>
        <taxon>Bacillati</taxon>
        <taxon>Bacillota</taxon>
        <taxon>Bacilli</taxon>
        <taxon>Bacillales</taxon>
        <taxon>Bacillaceae</taxon>
        <taxon>Halobacillus</taxon>
    </lineage>
</organism>
<dbReference type="PROSITE" id="PS50931">
    <property type="entry name" value="HTH_LYSR"/>
    <property type="match status" value="1"/>
</dbReference>
<dbReference type="AlphaFoldDB" id="A0A1W5ZXB9"/>
<dbReference type="GO" id="GO:0003700">
    <property type="term" value="F:DNA-binding transcription factor activity"/>
    <property type="evidence" value="ECO:0007669"/>
    <property type="project" value="InterPro"/>
</dbReference>
<evidence type="ECO:0000259" key="5">
    <source>
        <dbReference type="PROSITE" id="PS50931"/>
    </source>
</evidence>
<dbReference type="CDD" id="cd05466">
    <property type="entry name" value="PBP2_LTTR_substrate"/>
    <property type="match status" value="1"/>
</dbReference>
<evidence type="ECO:0000313" key="7">
    <source>
        <dbReference type="Proteomes" id="UP000192527"/>
    </source>
</evidence>
<dbReference type="KEGG" id="hmn:HM131_14195"/>
<feature type="domain" description="HTH lysR-type" evidence="5">
    <location>
        <begin position="1"/>
        <end position="57"/>
    </location>
</feature>
<protein>
    <recommendedName>
        <fullName evidence="5">HTH lysR-type domain-containing protein</fullName>
    </recommendedName>
</protein>
<dbReference type="InterPro" id="IPR005119">
    <property type="entry name" value="LysR_subst-bd"/>
</dbReference>
<dbReference type="InterPro" id="IPR000847">
    <property type="entry name" value="LysR_HTH_N"/>
</dbReference>
<dbReference type="GO" id="GO:0032993">
    <property type="term" value="C:protein-DNA complex"/>
    <property type="evidence" value="ECO:0007669"/>
    <property type="project" value="TreeGrafter"/>
</dbReference>
<keyword evidence="7" id="KW-1185">Reference proteome</keyword>
<evidence type="ECO:0000256" key="3">
    <source>
        <dbReference type="ARBA" id="ARBA00023125"/>
    </source>
</evidence>
<gene>
    <name evidence="6" type="ORF">HM131_14195</name>
</gene>
<name>A0A1W5ZXB9_9BACI</name>
<evidence type="ECO:0000256" key="4">
    <source>
        <dbReference type="ARBA" id="ARBA00023163"/>
    </source>
</evidence>
<sequence>MLQKLKYFIEVAQQRSFTKAAETLYISQPALSKQMRLLEEELGFALFNRSVRGVDLTEKGKGLYQELRPLFTEIEKTVTHYQGHDKVRFGSTPFLSSYFLHEFYGNLERANFYVTAIKDDSQDLLPLLENDEIDGTIIQDVPSFGSLHSALLFKDEFVAAIPVSFHLASKDEVSIDECMMETQIIPPEGPLSEQIRAIRNERHFQGKIVESHYHAMAGLVSLGVGIAYLPSIMVKQIEYKGVVFLPIQGSPLVRHMYLYATTREMLDYLQRLFTK</sequence>
<dbReference type="GO" id="GO:0003677">
    <property type="term" value="F:DNA binding"/>
    <property type="evidence" value="ECO:0007669"/>
    <property type="project" value="UniProtKB-KW"/>
</dbReference>
<dbReference type="InterPro" id="IPR036388">
    <property type="entry name" value="WH-like_DNA-bd_sf"/>
</dbReference>
<dbReference type="Pfam" id="PF03466">
    <property type="entry name" value="LysR_substrate"/>
    <property type="match status" value="1"/>
</dbReference>
<dbReference type="SUPFAM" id="SSF46785">
    <property type="entry name" value="Winged helix' DNA-binding domain"/>
    <property type="match status" value="1"/>
</dbReference>
<dbReference type="Gene3D" id="1.10.10.10">
    <property type="entry name" value="Winged helix-like DNA-binding domain superfamily/Winged helix DNA-binding domain"/>
    <property type="match status" value="1"/>
</dbReference>
<dbReference type="STRING" id="402384.HM131_14195"/>
<dbReference type="InterPro" id="IPR036390">
    <property type="entry name" value="WH_DNA-bd_sf"/>
</dbReference>
<proteinExistence type="inferred from homology"/>
<dbReference type="PANTHER" id="PTHR30346">
    <property type="entry name" value="TRANSCRIPTIONAL DUAL REGULATOR HCAR-RELATED"/>
    <property type="match status" value="1"/>
</dbReference>
<dbReference type="Gene3D" id="3.40.190.10">
    <property type="entry name" value="Periplasmic binding protein-like II"/>
    <property type="match status" value="2"/>
</dbReference>
<evidence type="ECO:0000256" key="2">
    <source>
        <dbReference type="ARBA" id="ARBA00023015"/>
    </source>
</evidence>
<dbReference type="OrthoDB" id="9803735at2"/>
<evidence type="ECO:0000256" key="1">
    <source>
        <dbReference type="ARBA" id="ARBA00009437"/>
    </source>
</evidence>
<dbReference type="PANTHER" id="PTHR30346:SF0">
    <property type="entry name" value="HCA OPERON TRANSCRIPTIONAL ACTIVATOR HCAR"/>
    <property type="match status" value="1"/>
</dbReference>
<dbReference type="FunFam" id="1.10.10.10:FF:000001">
    <property type="entry name" value="LysR family transcriptional regulator"/>
    <property type="match status" value="1"/>
</dbReference>
<dbReference type="Pfam" id="PF00126">
    <property type="entry name" value="HTH_1"/>
    <property type="match status" value="1"/>
</dbReference>
<comment type="similarity">
    <text evidence="1">Belongs to the LysR transcriptional regulatory family.</text>
</comment>
<keyword evidence="2" id="KW-0805">Transcription regulation</keyword>
<dbReference type="EMBL" id="CP020772">
    <property type="protein sequence ID" value="ARI77929.1"/>
    <property type="molecule type" value="Genomic_DNA"/>
</dbReference>